<dbReference type="AlphaFoldDB" id="A0A8T5VHN7"/>
<evidence type="ECO:0000313" key="3">
    <source>
        <dbReference type="Proteomes" id="UP000551709"/>
    </source>
</evidence>
<evidence type="ECO:0000313" key="2">
    <source>
        <dbReference type="EMBL" id="UPT91412.1"/>
    </source>
</evidence>
<protein>
    <submittedName>
        <fullName evidence="2">Uncharacterized protein</fullName>
    </submittedName>
</protein>
<reference evidence="2" key="1">
    <citation type="journal article" date="2017" name="Syst. Appl. Microbiol.">
        <title>Soybeans inoculated with root zone soils of Canadian native legumes harbour diverse and novel Bradyrhizobium spp. that possess agricultural potential.</title>
        <authorList>
            <person name="Bromfield E.S.P."/>
            <person name="Cloutier S."/>
            <person name="Tambong J.T."/>
            <person name="Tran Thi T.V."/>
        </authorList>
    </citation>
    <scope>NUCLEOTIDE SEQUENCE</scope>
    <source>
        <strain evidence="2">1S5</strain>
    </source>
</reference>
<dbReference type="Proteomes" id="UP000551709">
    <property type="component" value="Chromosome"/>
</dbReference>
<dbReference type="RefSeq" id="WP_166097054.1">
    <property type="nucleotide sequence ID" value="NZ_CP096255.1"/>
</dbReference>
<dbReference type="InterPro" id="IPR041375">
    <property type="entry name" value="VapC45_PIN-like"/>
</dbReference>
<accession>A0A8T5VHN7</accession>
<proteinExistence type="predicted"/>
<sequence>MKVAFDQNVPIGLVRVLQNFASEHQFRKISGSFSIKSAADYTPKPGDDDYQPKNDVPWLKRFADDGGKVVISGDVRMKSRPHERLALIEHGFIVIFFEAQWSDWKFWRKCALLIHWWPVIAAKIKRTRGASFYHVPCNWVENGKLRWVSNKDPKLLKIEQRTRAAKRQKKKTKDMPTKPSDGPLFDYAEADAGKGR</sequence>
<gene>
    <name evidence="2" type="ORF">HAP41_0000022285</name>
</gene>
<organism evidence="2 3">
    <name type="scientific">Bradyrhizobium barranii subsp. apii</name>
    <dbReference type="NCBI Taxonomy" id="2819348"/>
    <lineage>
        <taxon>Bacteria</taxon>
        <taxon>Pseudomonadati</taxon>
        <taxon>Pseudomonadota</taxon>
        <taxon>Alphaproteobacteria</taxon>
        <taxon>Hyphomicrobiales</taxon>
        <taxon>Nitrobacteraceae</taxon>
        <taxon>Bradyrhizobium</taxon>
        <taxon>Bradyrhizobium barranii</taxon>
    </lineage>
</organism>
<feature type="region of interest" description="Disordered" evidence="1">
    <location>
        <begin position="158"/>
        <end position="196"/>
    </location>
</feature>
<dbReference type="Pfam" id="PF18478">
    <property type="entry name" value="PIN_10"/>
    <property type="match status" value="1"/>
</dbReference>
<reference evidence="2" key="2">
    <citation type="submission" date="2022-04" db="EMBL/GenBank/DDBJ databases">
        <authorList>
            <person name="Bromfield E.S.P."/>
            <person name="Cloutier S."/>
        </authorList>
    </citation>
    <scope>NUCLEOTIDE SEQUENCE</scope>
    <source>
        <strain evidence="2">1S5</strain>
    </source>
</reference>
<feature type="compositionally biased region" description="Basic residues" evidence="1">
    <location>
        <begin position="163"/>
        <end position="172"/>
    </location>
</feature>
<evidence type="ECO:0000256" key="1">
    <source>
        <dbReference type="SAM" id="MobiDB-lite"/>
    </source>
</evidence>
<name>A0A8T5VHN7_9BRAD</name>
<dbReference type="EMBL" id="CP096255">
    <property type="protein sequence ID" value="UPT91412.1"/>
    <property type="molecule type" value="Genomic_DNA"/>
</dbReference>